<feature type="transmembrane region" description="Helical" evidence="5">
    <location>
        <begin position="106"/>
        <end position="128"/>
    </location>
</feature>
<organism evidence="7 8">
    <name type="scientific">Biomphalaria pfeifferi</name>
    <name type="common">Bloodfluke planorb</name>
    <name type="synonym">Freshwater snail</name>
    <dbReference type="NCBI Taxonomy" id="112525"/>
    <lineage>
        <taxon>Eukaryota</taxon>
        <taxon>Metazoa</taxon>
        <taxon>Spiralia</taxon>
        <taxon>Lophotrochozoa</taxon>
        <taxon>Mollusca</taxon>
        <taxon>Gastropoda</taxon>
        <taxon>Heterobranchia</taxon>
        <taxon>Euthyneura</taxon>
        <taxon>Panpulmonata</taxon>
        <taxon>Hygrophila</taxon>
        <taxon>Lymnaeoidea</taxon>
        <taxon>Planorbidae</taxon>
        <taxon>Biomphalaria</taxon>
    </lineage>
</organism>
<feature type="transmembrane region" description="Helical" evidence="5">
    <location>
        <begin position="205"/>
        <end position="227"/>
    </location>
</feature>
<evidence type="ECO:0000313" key="7">
    <source>
        <dbReference type="EMBL" id="KAK0048759.1"/>
    </source>
</evidence>
<dbReference type="InterPro" id="IPR000276">
    <property type="entry name" value="GPCR_Rhodpsn"/>
</dbReference>
<dbReference type="GO" id="GO:0016020">
    <property type="term" value="C:membrane"/>
    <property type="evidence" value="ECO:0007669"/>
    <property type="project" value="UniProtKB-SubCell"/>
</dbReference>
<reference evidence="7" key="1">
    <citation type="journal article" date="2023" name="PLoS Negl. Trop. Dis.">
        <title>A genome sequence for Biomphalaria pfeifferi, the major vector snail for the human-infecting parasite Schistosoma mansoni.</title>
        <authorList>
            <person name="Bu L."/>
            <person name="Lu L."/>
            <person name="Laidemitt M.R."/>
            <person name="Zhang S.M."/>
            <person name="Mutuku M."/>
            <person name="Mkoji G."/>
            <person name="Steinauer M."/>
            <person name="Loker E.S."/>
        </authorList>
    </citation>
    <scope>NUCLEOTIDE SEQUENCE</scope>
    <source>
        <strain evidence="7">KasaAsao</strain>
    </source>
</reference>
<keyword evidence="4 5" id="KW-0472">Membrane</keyword>
<comment type="caution">
    <text evidence="7">The sequence shown here is derived from an EMBL/GenBank/DDBJ whole genome shotgun (WGS) entry which is preliminary data.</text>
</comment>
<dbReference type="Pfam" id="PF00001">
    <property type="entry name" value="7tm_1"/>
    <property type="match status" value="1"/>
</dbReference>
<reference evidence="7" key="2">
    <citation type="submission" date="2023-04" db="EMBL/GenBank/DDBJ databases">
        <authorList>
            <person name="Bu L."/>
            <person name="Lu L."/>
            <person name="Laidemitt M.R."/>
            <person name="Zhang S.M."/>
            <person name="Mutuku M."/>
            <person name="Mkoji G."/>
            <person name="Steinauer M."/>
            <person name="Loker E.S."/>
        </authorList>
    </citation>
    <scope>NUCLEOTIDE SEQUENCE</scope>
    <source>
        <strain evidence="7">KasaAsao</strain>
        <tissue evidence="7">Whole Snail</tissue>
    </source>
</reference>
<dbReference type="InterPro" id="IPR017452">
    <property type="entry name" value="GPCR_Rhodpsn_7TM"/>
</dbReference>
<keyword evidence="8" id="KW-1185">Reference proteome</keyword>
<dbReference type="EMBL" id="JASAOG010000134">
    <property type="protein sequence ID" value="KAK0048759.1"/>
    <property type="molecule type" value="Genomic_DNA"/>
</dbReference>
<evidence type="ECO:0000256" key="5">
    <source>
        <dbReference type="SAM" id="Phobius"/>
    </source>
</evidence>
<evidence type="ECO:0000259" key="6">
    <source>
        <dbReference type="PROSITE" id="PS50262"/>
    </source>
</evidence>
<feature type="transmembrane region" description="Helical" evidence="5">
    <location>
        <begin position="293"/>
        <end position="318"/>
    </location>
</feature>
<dbReference type="PANTHER" id="PTHR46641:SF2">
    <property type="entry name" value="FMRFAMIDE RECEPTOR"/>
    <property type="match status" value="1"/>
</dbReference>
<dbReference type="SUPFAM" id="SSF81321">
    <property type="entry name" value="Family A G protein-coupled receptor-like"/>
    <property type="match status" value="1"/>
</dbReference>
<feature type="transmembrane region" description="Helical" evidence="5">
    <location>
        <begin position="149"/>
        <end position="167"/>
    </location>
</feature>
<dbReference type="PANTHER" id="PTHR46641">
    <property type="entry name" value="FMRFAMIDE RECEPTOR-RELATED"/>
    <property type="match status" value="1"/>
</dbReference>
<gene>
    <name evidence="7" type="ORF">Bpfe_021868</name>
</gene>
<evidence type="ECO:0000313" key="8">
    <source>
        <dbReference type="Proteomes" id="UP001233172"/>
    </source>
</evidence>
<comment type="subcellular location">
    <subcellularLocation>
        <location evidence="1">Membrane</location>
    </subcellularLocation>
</comment>
<name>A0AAD8B7C3_BIOPF</name>
<evidence type="ECO:0000256" key="3">
    <source>
        <dbReference type="ARBA" id="ARBA00022989"/>
    </source>
</evidence>
<feature type="domain" description="G-protein coupled receptors family 1 profile" evidence="6">
    <location>
        <begin position="48"/>
        <end position="317"/>
    </location>
</feature>
<accession>A0AAD8B7C3</accession>
<evidence type="ECO:0000256" key="2">
    <source>
        <dbReference type="ARBA" id="ARBA00022692"/>
    </source>
</evidence>
<protein>
    <submittedName>
        <fullName evidence="7">P2Y purinoceptor 2</fullName>
    </submittedName>
</protein>
<feature type="transmembrane region" description="Helical" evidence="5">
    <location>
        <begin position="265"/>
        <end position="287"/>
    </location>
</feature>
<dbReference type="GO" id="GO:0004930">
    <property type="term" value="F:G protein-coupled receptor activity"/>
    <property type="evidence" value="ECO:0007669"/>
    <property type="project" value="InterPro"/>
</dbReference>
<keyword evidence="3 5" id="KW-1133">Transmembrane helix</keyword>
<dbReference type="InterPro" id="IPR052954">
    <property type="entry name" value="GPCR-Ligand_Int"/>
</dbReference>
<keyword evidence="2 5" id="KW-0812">Transmembrane</keyword>
<dbReference type="Gene3D" id="1.20.1070.10">
    <property type="entry name" value="Rhodopsin 7-helix transmembrane proteins"/>
    <property type="match status" value="1"/>
</dbReference>
<dbReference type="PROSITE" id="PS50262">
    <property type="entry name" value="G_PROTEIN_RECEP_F1_2"/>
    <property type="match status" value="1"/>
</dbReference>
<evidence type="ECO:0000256" key="4">
    <source>
        <dbReference type="ARBA" id="ARBA00023136"/>
    </source>
</evidence>
<sequence>MEKQNGSLHLNLTASAKENFFSDEEQVLFDFWFSLVVTNCLNVWSCLSNIINVIVFSKQGVKKGVNFTLLCLSYSDLMGALLTIIATAGLAGDGYIMSKRIDGKSIFIFFTWIGCIFVDLSTALTVFISIERCTCVTRPLHYNSSFLALHTRGIIVVIIVFLFANYLPLWTTLQFDEVFNRNTNSYVFVISFSGTNVQLQQCNDYFFCTCLASVALICVFVCAIIMYRALNKSSRVRQSTHTTTKKNNAQLTVLSTRERQVVKTVFLLACLYMVSATPRIWFCWAFVLDDVGGLYLLLIAFYNFISTTYGAFSFFIYYNFNSSYRTILFQIFLPTHRNKQ</sequence>
<dbReference type="AlphaFoldDB" id="A0AAD8B7C3"/>
<feature type="transmembrane region" description="Helical" evidence="5">
    <location>
        <begin position="67"/>
        <end position="86"/>
    </location>
</feature>
<evidence type="ECO:0000256" key="1">
    <source>
        <dbReference type="ARBA" id="ARBA00004370"/>
    </source>
</evidence>
<proteinExistence type="predicted"/>
<dbReference type="Proteomes" id="UP001233172">
    <property type="component" value="Unassembled WGS sequence"/>
</dbReference>
<feature type="transmembrane region" description="Helical" evidence="5">
    <location>
        <begin position="31"/>
        <end position="55"/>
    </location>
</feature>